<proteinExistence type="predicted"/>
<accession>A0ABR5BKF1</accession>
<keyword evidence="2" id="KW-1185">Reference proteome</keyword>
<sequence>MSKGPPRNQSAGAVATTVFSTVAVLDPARG</sequence>
<organism evidence="1 2">
    <name type="scientific">Cryptococcus gattii EJB2</name>
    <dbReference type="NCBI Taxonomy" id="1296103"/>
    <lineage>
        <taxon>Eukaryota</taxon>
        <taxon>Fungi</taxon>
        <taxon>Dikarya</taxon>
        <taxon>Basidiomycota</taxon>
        <taxon>Agaricomycotina</taxon>
        <taxon>Tremellomycetes</taxon>
        <taxon>Tremellales</taxon>
        <taxon>Cryptococcaceae</taxon>
        <taxon>Cryptococcus</taxon>
        <taxon>Cryptococcus gattii species complex</taxon>
    </lineage>
</organism>
<dbReference type="EMBL" id="KN848823">
    <property type="protein sequence ID" value="KIR76123.1"/>
    <property type="molecule type" value="Genomic_DNA"/>
</dbReference>
<name>A0ABR5BKF1_9TREE</name>
<evidence type="ECO:0000313" key="1">
    <source>
        <dbReference type="EMBL" id="KIR76123.1"/>
    </source>
</evidence>
<gene>
    <name evidence="1" type="ORF">I306_06905</name>
</gene>
<dbReference type="Proteomes" id="UP000054272">
    <property type="component" value="Unassembled WGS sequence"/>
</dbReference>
<protein>
    <submittedName>
        <fullName evidence="1">Uncharacterized protein</fullName>
    </submittedName>
</protein>
<evidence type="ECO:0000313" key="2">
    <source>
        <dbReference type="Proteomes" id="UP000054272"/>
    </source>
</evidence>
<reference evidence="1 2" key="1">
    <citation type="submission" date="2015-01" db="EMBL/GenBank/DDBJ databases">
        <title>The Genome Sequence of Cryptococcus gattii EJB2.</title>
        <authorList>
            <consortium name="The Broad Institute Genomics Platform"/>
            <person name="Cuomo C."/>
            <person name="Litvintseva A."/>
            <person name="Chen Y."/>
            <person name="Heitman J."/>
            <person name="Sun S."/>
            <person name="Springer D."/>
            <person name="Dromer F."/>
            <person name="Young S."/>
            <person name="Zeng Q."/>
            <person name="Gargeya S."/>
            <person name="Abouelleil A."/>
            <person name="Alvarado L."/>
            <person name="Chapman S.B."/>
            <person name="Gainer-Dewar J."/>
            <person name="Goldberg J."/>
            <person name="Griggs A."/>
            <person name="Gujja S."/>
            <person name="Hansen M."/>
            <person name="Howarth C."/>
            <person name="Imamovic A."/>
            <person name="Larimer J."/>
            <person name="Murphy C."/>
            <person name="Naylor J."/>
            <person name="Pearson M."/>
            <person name="Priest M."/>
            <person name="Roberts A."/>
            <person name="Saif S."/>
            <person name="Shea T."/>
            <person name="Sykes S."/>
            <person name="Wortman J."/>
            <person name="Nusbaum C."/>
            <person name="Birren B."/>
        </authorList>
    </citation>
    <scope>NUCLEOTIDE SEQUENCE [LARGE SCALE GENOMIC DNA]</scope>
    <source>
        <strain evidence="1 2">EJB2</strain>
    </source>
</reference>